<feature type="compositionally biased region" description="Acidic residues" evidence="8">
    <location>
        <begin position="58"/>
        <end position="78"/>
    </location>
</feature>
<dbReference type="GO" id="GO:0005815">
    <property type="term" value="C:microtubule organizing center"/>
    <property type="evidence" value="ECO:0007669"/>
    <property type="project" value="TreeGrafter"/>
</dbReference>
<dbReference type="PANTHER" id="PTHR13376">
    <property type="entry name" value="INTRAFLAGELLAR TRANSPORT PROTEIN 46 HOMOLOG"/>
    <property type="match status" value="1"/>
</dbReference>
<dbReference type="EMBL" id="CAXLJL010000822">
    <property type="protein sequence ID" value="CAL5141170.1"/>
    <property type="molecule type" value="Genomic_DNA"/>
</dbReference>
<keyword evidence="5" id="KW-0969">Cilium</keyword>
<protein>
    <recommendedName>
        <fullName evidence="3">Intraflagellar transport protein 46 homolog</fullName>
    </recommendedName>
</protein>
<evidence type="ECO:0000256" key="1">
    <source>
        <dbReference type="ARBA" id="ARBA00004120"/>
    </source>
</evidence>
<evidence type="ECO:0000256" key="4">
    <source>
        <dbReference type="ARBA" id="ARBA00022490"/>
    </source>
</evidence>
<reference evidence="9" key="1">
    <citation type="submission" date="2024-06" db="EMBL/GenBank/DDBJ databases">
        <authorList>
            <person name="Liu X."/>
            <person name="Lenzi L."/>
            <person name="Haldenby T S."/>
            <person name="Uol C."/>
        </authorList>
    </citation>
    <scope>NUCLEOTIDE SEQUENCE</scope>
</reference>
<organism evidence="9 10">
    <name type="scientific">Calicophoron daubneyi</name>
    <name type="common">Rumen fluke</name>
    <name type="synonym">Paramphistomum daubneyi</name>
    <dbReference type="NCBI Taxonomy" id="300641"/>
    <lineage>
        <taxon>Eukaryota</taxon>
        <taxon>Metazoa</taxon>
        <taxon>Spiralia</taxon>
        <taxon>Lophotrochozoa</taxon>
        <taxon>Platyhelminthes</taxon>
        <taxon>Trematoda</taxon>
        <taxon>Digenea</taxon>
        <taxon>Plagiorchiida</taxon>
        <taxon>Pronocephalata</taxon>
        <taxon>Paramphistomoidea</taxon>
        <taxon>Paramphistomidae</taxon>
        <taxon>Calicophoron</taxon>
    </lineage>
</organism>
<comment type="subcellular location">
    <subcellularLocation>
        <location evidence="1">Cytoplasm</location>
        <location evidence="1">Cytoskeleton</location>
        <location evidence="1">Cilium basal body</location>
    </subcellularLocation>
</comment>
<gene>
    <name evidence="9" type="ORF">CDAUBV1_LOCUS16437</name>
</gene>
<accession>A0AAV2TXV2</accession>
<keyword evidence="6" id="KW-0206">Cytoskeleton</keyword>
<sequence length="306" mass="34256">MEDIESRPTKGKKKTGQTSDEQPETSPTAAPSVLPGMKTSLLTGSKNSDHGRASESASSDDDDDGDDDDDDDDDDDNTPEVVEGAYNPADYEHLAVSPEIKELFEYIQRYTPQSIELETHLKPFIPDYIAAVGDIDAFLKVPRPDGKPDNLGLLVLDEPCANQSDPTVLDLQLRALSKQLATKEMVVRSIENAEREPKAISNWIKSIADLYRAKPPPTVNYVRNMPEISNLMAEWPAAFEEVIRNTRLPCSELDCSLKEYVDIICALLDIPVYNNRIHSLHLLFSLYLEFKNSQHFRQNDPNPQAI</sequence>
<comment type="similarity">
    <text evidence="2">Belongs to the IFT46 family.</text>
</comment>
<keyword evidence="7" id="KW-0966">Cell projection</keyword>
<name>A0AAV2TXV2_CALDB</name>
<dbReference type="AlphaFoldDB" id="A0AAV2TXV2"/>
<evidence type="ECO:0000313" key="9">
    <source>
        <dbReference type="EMBL" id="CAL5141170.1"/>
    </source>
</evidence>
<feature type="region of interest" description="Disordered" evidence="8">
    <location>
        <begin position="1"/>
        <end position="91"/>
    </location>
</feature>
<dbReference type="PANTHER" id="PTHR13376:SF0">
    <property type="entry name" value="INTRAFLAGELLAR TRANSPORT PROTEIN 46 HOMOLOG"/>
    <property type="match status" value="1"/>
</dbReference>
<evidence type="ECO:0000256" key="6">
    <source>
        <dbReference type="ARBA" id="ARBA00023212"/>
    </source>
</evidence>
<evidence type="ECO:0000313" key="10">
    <source>
        <dbReference type="Proteomes" id="UP001497525"/>
    </source>
</evidence>
<evidence type="ECO:0000256" key="7">
    <source>
        <dbReference type="ARBA" id="ARBA00023273"/>
    </source>
</evidence>
<evidence type="ECO:0000256" key="3">
    <source>
        <dbReference type="ARBA" id="ARBA00017206"/>
    </source>
</evidence>
<comment type="caution">
    <text evidence="9">The sequence shown here is derived from an EMBL/GenBank/DDBJ whole genome shotgun (WGS) entry which is preliminary data.</text>
</comment>
<evidence type="ECO:0000256" key="5">
    <source>
        <dbReference type="ARBA" id="ARBA00023069"/>
    </source>
</evidence>
<keyword evidence="4" id="KW-0963">Cytoplasm</keyword>
<dbReference type="GO" id="GO:0031514">
    <property type="term" value="C:motile cilium"/>
    <property type="evidence" value="ECO:0007669"/>
    <property type="project" value="TreeGrafter"/>
</dbReference>
<dbReference type="GO" id="GO:0030992">
    <property type="term" value="C:intraciliary transport particle B"/>
    <property type="evidence" value="ECO:0007669"/>
    <property type="project" value="TreeGrafter"/>
</dbReference>
<evidence type="ECO:0000256" key="2">
    <source>
        <dbReference type="ARBA" id="ARBA00007700"/>
    </source>
</evidence>
<proteinExistence type="inferred from homology"/>
<evidence type="ECO:0000256" key="8">
    <source>
        <dbReference type="SAM" id="MobiDB-lite"/>
    </source>
</evidence>
<dbReference type="Proteomes" id="UP001497525">
    <property type="component" value="Unassembled WGS sequence"/>
</dbReference>
<feature type="compositionally biased region" description="Polar residues" evidence="8">
    <location>
        <begin position="16"/>
        <end position="29"/>
    </location>
</feature>
<dbReference type="GO" id="GO:0042073">
    <property type="term" value="P:intraciliary transport"/>
    <property type="evidence" value="ECO:0007669"/>
    <property type="project" value="InterPro"/>
</dbReference>
<dbReference type="Pfam" id="PF12317">
    <property type="entry name" value="IFT46_B_C"/>
    <property type="match status" value="1"/>
</dbReference>
<dbReference type="GO" id="GO:0060271">
    <property type="term" value="P:cilium assembly"/>
    <property type="evidence" value="ECO:0007669"/>
    <property type="project" value="TreeGrafter"/>
</dbReference>
<dbReference type="InterPro" id="IPR022088">
    <property type="entry name" value="Intraflagellar_transp_cmplxB"/>
</dbReference>